<sequence>MALSEENRKYLERVIEENDFGHASEYLQRTAKQTIKMSCAGEETYKAIGNSRAAGEPDLPKNTDWPLDSSGTPMTFILQLNLSELAGLDPEHRLPAEGMLFFFAGDYDSVVEHKVLHASSAEMTGAVRKSAPAPTVHEREDGTYLSHRLNARAAIDLPGYAYADNDEIEDEDHEWDEYEELGFALEGDKPFTTVRMFGYAEGQHGDDEYMAALELFGCESTYYPNEAIERLTKAFGGDRERAEREVADIVMLAEIDSDQDIGFQWGDSGVLHYFIRKEDLLNGNFERTTCSFYSS</sequence>
<proteinExistence type="predicted"/>
<dbReference type="OrthoDB" id="8856529at2"/>
<protein>
    <recommendedName>
        <fullName evidence="3">DUF1963 domain-containing protein</fullName>
    </recommendedName>
</protein>
<keyword evidence="2" id="KW-1185">Reference proteome</keyword>
<dbReference type="EMBL" id="JFBU01000001">
    <property type="protein sequence ID" value="EXG83259.1"/>
    <property type="molecule type" value="Genomic_DNA"/>
</dbReference>
<dbReference type="Proteomes" id="UP000053380">
    <property type="component" value="Unassembled WGS sequence"/>
</dbReference>
<comment type="caution">
    <text evidence="1">The sequence shown here is derived from an EMBL/GenBank/DDBJ whole genome shotgun (WGS) entry which is preliminary data.</text>
</comment>
<dbReference type="AlphaFoldDB" id="A0A010ZXA4"/>
<reference evidence="1 2" key="1">
    <citation type="submission" date="2013-07" db="EMBL/GenBank/DDBJ databases">
        <authorList>
            <consortium name="DOE Joint Genome Institute"/>
            <person name="Anderson I."/>
            <person name="Huntemann M."/>
            <person name="Han J."/>
            <person name="Chen A."/>
            <person name="Kyrpides N."/>
            <person name="Mavromatis K."/>
            <person name="Markowitz V."/>
            <person name="Palaniappan K."/>
            <person name="Ivanova N."/>
            <person name="Schaumberg A."/>
            <person name="Pati A."/>
            <person name="Liolios K."/>
            <person name="Nordberg H.P."/>
            <person name="Cantor M.N."/>
            <person name="Hua S.X."/>
            <person name="Woyke T."/>
        </authorList>
    </citation>
    <scope>NUCLEOTIDE SEQUENCE [LARGE SCALE GENOMIC DNA]</scope>
    <source>
        <strain evidence="1 2">DSM 19268</strain>
    </source>
</reference>
<dbReference type="InterPro" id="IPR035948">
    <property type="entry name" value="YwqG-like_sf"/>
</dbReference>
<name>A0A010ZXA4_9BACL</name>
<dbReference type="InterPro" id="IPR015315">
    <property type="entry name" value="DUF1963"/>
</dbReference>
<evidence type="ECO:0008006" key="3">
    <source>
        <dbReference type="Google" id="ProtNLM"/>
    </source>
</evidence>
<evidence type="ECO:0000313" key="1">
    <source>
        <dbReference type="EMBL" id="EXG83259.1"/>
    </source>
</evidence>
<dbReference type="Gene3D" id="2.30.320.10">
    <property type="entry name" value="YwqG-like"/>
    <property type="match status" value="1"/>
</dbReference>
<dbReference type="Pfam" id="PF09234">
    <property type="entry name" value="DUF1963"/>
    <property type="match status" value="1"/>
</dbReference>
<dbReference type="PANTHER" id="PTHR36436:SF6">
    <property type="entry name" value="SLL5081 PROTEIN"/>
    <property type="match status" value="1"/>
</dbReference>
<dbReference type="HOGENOM" id="CLU_056726_1_0_9"/>
<organism evidence="1 2">
    <name type="scientific">Saccharibacillus sacchari DSM 19268</name>
    <dbReference type="NCBI Taxonomy" id="915437"/>
    <lineage>
        <taxon>Bacteria</taxon>
        <taxon>Bacillati</taxon>
        <taxon>Bacillota</taxon>
        <taxon>Bacilli</taxon>
        <taxon>Bacillales</taxon>
        <taxon>Paenibacillaceae</taxon>
        <taxon>Saccharibacillus</taxon>
    </lineage>
</organism>
<accession>A0A010ZXA4</accession>
<dbReference type="RefSeq" id="WP_037282606.1">
    <property type="nucleotide sequence ID" value="NZ_KK073875.1"/>
</dbReference>
<dbReference type="SUPFAM" id="SSF103032">
    <property type="entry name" value="Hypothetical protein YwqG"/>
    <property type="match status" value="1"/>
</dbReference>
<dbReference type="PANTHER" id="PTHR36436">
    <property type="entry name" value="SLL5081 PROTEIN"/>
    <property type="match status" value="1"/>
</dbReference>
<evidence type="ECO:0000313" key="2">
    <source>
        <dbReference type="Proteomes" id="UP000053380"/>
    </source>
</evidence>
<gene>
    <name evidence="1" type="ORF">SacsacDRAFT_0224</name>
</gene>